<dbReference type="GO" id="GO:0000257">
    <property type="term" value="F:nitrilase activity"/>
    <property type="evidence" value="ECO:0007669"/>
    <property type="project" value="UniProtKB-ARBA"/>
</dbReference>
<keyword evidence="5" id="KW-0547">Nucleotide-binding</keyword>
<dbReference type="PIRSF" id="PIRSF006630">
    <property type="entry name" value="NADS_GAT"/>
    <property type="match status" value="1"/>
</dbReference>
<dbReference type="EMBL" id="CAEZVB010000076">
    <property type="protein sequence ID" value="CAB4627684.1"/>
    <property type="molecule type" value="Genomic_DNA"/>
</dbReference>
<dbReference type="GO" id="GO:0009435">
    <property type="term" value="P:NAD+ biosynthetic process"/>
    <property type="evidence" value="ECO:0007669"/>
    <property type="project" value="UniProtKB-UniPathway"/>
</dbReference>
<dbReference type="NCBIfam" id="TIGR00552">
    <property type="entry name" value="nadE"/>
    <property type="match status" value="1"/>
</dbReference>
<evidence type="ECO:0000313" key="10">
    <source>
        <dbReference type="EMBL" id="CAB4627684.1"/>
    </source>
</evidence>
<evidence type="ECO:0000256" key="8">
    <source>
        <dbReference type="SAM" id="MobiDB-lite"/>
    </source>
</evidence>
<dbReference type="InterPro" id="IPR014729">
    <property type="entry name" value="Rossmann-like_a/b/a_fold"/>
</dbReference>
<dbReference type="GO" id="GO:0003952">
    <property type="term" value="F:NAD+ synthase (glutamine-hydrolyzing) activity"/>
    <property type="evidence" value="ECO:0007669"/>
    <property type="project" value="UniProtKB-EC"/>
</dbReference>
<feature type="domain" description="CN hydrolase" evidence="9">
    <location>
        <begin position="1"/>
        <end position="254"/>
    </location>
</feature>
<evidence type="ECO:0000256" key="6">
    <source>
        <dbReference type="ARBA" id="ARBA00022840"/>
    </source>
</evidence>
<dbReference type="GO" id="GO:0005737">
    <property type="term" value="C:cytoplasm"/>
    <property type="evidence" value="ECO:0007669"/>
    <property type="project" value="InterPro"/>
</dbReference>
<dbReference type="InterPro" id="IPR014445">
    <property type="entry name" value="Gln-dep_NAD_synthase"/>
</dbReference>
<proteinExistence type="inferred from homology"/>
<dbReference type="SUPFAM" id="SSF52402">
    <property type="entry name" value="Adenine nucleotide alpha hydrolases-like"/>
    <property type="match status" value="1"/>
</dbReference>
<dbReference type="Pfam" id="PF02540">
    <property type="entry name" value="NAD_synthase"/>
    <property type="match status" value="1"/>
</dbReference>
<dbReference type="CDD" id="cd00553">
    <property type="entry name" value="NAD_synthase"/>
    <property type="match status" value="1"/>
</dbReference>
<dbReference type="Pfam" id="PF00795">
    <property type="entry name" value="CN_hydrolase"/>
    <property type="match status" value="1"/>
</dbReference>
<dbReference type="GO" id="GO:0005524">
    <property type="term" value="F:ATP binding"/>
    <property type="evidence" value="ECO:0007669"/>
    <property type="project" value="UniProtKB-KW"/>
</dbReference>
<feature type="region of interest" description="Disordered" evidence="8">
    <location>
        <begin position="459"/>
        <end position="486"/>
    </location>
</feature>
<dbReference type="AlphaFoldDB" id="A0A6J6ITD1"/>
<dbReference type="EC" id="6.3.5.1" evidence="3"/>
<dbReference type="InterPro" id="IPR022310">
    <property type="entry name" value="NAD/GMP_synthase"/>
</dbReference>
<dbReference type="InterPro" id="IPR003694">
    <property type="entry name" value="NAD_synthase"/>
</dbReference>
<comment type="similarity">
    <text evidence="2">In the C-terminal section; belongs to the NAD synthetase family.</text>
</comment>
<evidence type="ECO:0000256" key="3">
    <source>
        <dbReference type="ARBA" id="ARBA00012743"/>
    </source>
</evidence>
<dbReference type="PROSITE" id="PS00920">
    <property type="entry name" value="NITRIL_CHT_1"/>
    <property type="match status" value="1"/>
</dbReference>
<dbReference type="FunFam" id="3.40.50.620:FF:000106">
    <property type="entry name" value="Glutamine-dependent NAD(+) synthetase"/>
    <property type="match status" value="1"/>
</dbReference>
<evidence type="ECO:0000256" key="4">
    <source>
        <dbReference type="ARBA" id="ARBA00022598"/>
    </source>
</evidence>
<dbReference type="HAMAP" id="MF_02090">
    <property type="entry name" value="NadE_glutamine_dep"/>
    <property type="match status" value="1"/>
</dbReference>
<evidence type="ECO:0000259" key="9">
    <source>
        <dbReference type="PROSITE" id="PS50263"/>
    </source>
</evidence>
<sequence length="568" mass="61586">MRLALAQANATVGDLAGNATLIMELAQQAHQGGADLIAFPEMFLTGYPVEDLALRPSFQDASIATVDRLAGDLLAQGLGDLITVLGYLDCIETGSAPNLVTSPVNAVAVLHQGRIVARYIKHHLPNYGVFDEARYFVQGNTPTHLRIDGTTITLAICEDIWQTGGPVAWARDVKSSLLLVVNASPYERNKTDVRRLLCRDRAKEAGCAIAYVNLVGGQDELVFDGDSMVVDAQGGLVARGSQFKEELLVVDIDLPMSEVPEDFTQLAHTFHEQGSQLNVEVHDRLPELEEIYNALVLGLADYVNKNTFKSVILGLSGGIDSALVAAIACDAIGSERVYGISMPSVYSSEHSKDDAADLAVRTGLHFRTVPISPMVDAFMSSMELTGLAEENLQARVRGTTLMAISNQEGHLVLTTGNKSELSVGYSTLYGDSVGGFNPIKDVPKMLVWDLARWRNEHARLQGTTPPIPPNSIEKPPSAELRPDQLDADSLPDYPVLDALLEGYVASDHGAEQLIANGFDSAMVERILRLTDGAEYKRRQSAPGTKISLRAFGRDRRLPITNAWREGNN</sequence>
<evidence type="ECO:0000256" key="7">
    <source>
        <dbReference type="ARBA" id="ARBA00023027"/>
    </source>
</evidence>
<dbReference type="SUPFAM" id="SSF56317">
    <property type="entry name" value="Carbon-nitrogen hydrolase"/>
    <property type="match status" value="1"/>
</dbReference>
<dbReference type="Gene3D" id="3.40.50.620">
    <property type="entry name" value="HUPs"/>
    <property type="match status" value="1"/>
</dbReference>
<dbReference type="PROSITE" id="PS50263">
    <property type="entry name" value="CN_HYDROLASE"/>
    <property type="match status" value="1"/>
</dbReference>
<dbReference type="InterPro" id="IPR003010">
    <property type="entry name" value="C-N_Hydrolase"/>
</dbReference>
<evidence type="ECO:0000313" key="11">
    <source>
        <dbReference type="EMBL" id="CAB4654027.1"/>
    </source>
</evidence>
<dbReference type="NCBIfam" id="NF010588">
    <property type="entry name" value="PRK13981.1"/>
    <property type="match status" value="1"/>
</dbReference>
<protein>
    <recommendedName>
        <fullName evidence="3">NAD(+) synthase (glutamine-hydrolyzing)</fullName>
        <ecNumber evidence="3">6.3.5.1</ecNumber>
    </recommendedName>
</protein>
<dbReference type="GO" id="GO:0004359">
    <property type="term" value="F:glutaminase activity"/>
    <property type="evidence" value="ECO:0007669"/>
    <property type="project" value="InterPro"/>
</dbReference>
<evidence type="ECO:0000256" key="2">
    <source>
        <dbReference type="ARBA" id="ARBA00007145"/>
    </source>
</evidence>
<comment type="pathway">
    <text evidence="1">Cofactor biosynthesis; NAD(+) biosynthesis; NAD(+) from deamido-NAD(+) (L-Gln route): step 1/1.</text>
</comment>
<keyword evidence="7" id="KW-0520">NAD</keyword>
<dbReference type="InterPro" id="IPR036526">
    <property type="entry name" value="C-N_Hydrolase_sf"/>
</dbReference>
<dbReference type="UniPathway" id="UPA00253">
    <property type="reaction ID" value="UER00334"/>
</dbReference>
<evidence type="ECO:0000256" key="1">
    <source>
        <dbReference type="ARBA" id="ARBA00005188"/>
    </source>
</evidence>
<gene>
    <name evidence="10" type="ORF">UFOPK1908_01278</name>
    <name evidence="11" type="ORF">UFOPK2282_00108</name>
</gene>
<keyword evidence="6" id="KW-0067">ATP-binding</keyword>
<accession>A0A6J6ITD1</accession>
<dbReference type="CDD" id="cd07570">
    <property type="entry name" value="GAT_Gln-NAD-synth"/>
    <property type="match status" value="1"/>
</dbReference>
<dbReference type="InterPro" id="IPR000132">
    <property type="entry name" value="Nitrilase/CN_hydratase_CS"/>
</dbReference>
<organism evidence="10">
    <name type="scientific">freshwater metagenome</name>
    <dbReference type="NCBI Taxonomy" id="449393"/>
    <lineage>
        <taxon>unclassified sequences</taxon>
        <taxon>metagenomes</taxon>
        <taxon>ecological metagenomes</taxon>
    </lineage>
</organism>
<reference evidence="10" key="1">
    <citation type="submission" date="2020-05" db="EMBL/GenBank/DDBJ databases">
        <authorList>
            <person name="Chiriac C."/>
            <person name="Salcher M."/>
            <person name="Ghai R."/>
            <person name="Kavagutti S V."/>
        </authorList>
    </citation>
    <scope>NUCLEOTIDE SEQUENCE</scope>
</reference>
<dbReference type="PANTHER" id="PTHR23090:SF9">
    <property type="entry name" value="GLUTAMINE-DEPENDENT NAD(+) SYNTHETASE"/>
    <property type="match status" value="1"/>
</dbReference>
<dbReference type="PANTHER" id="PTHR23090">
    <property type="entry name" value="NH 3 /GLUTAMINE-DEPENDENT NAD + SYNTHETASE"/>
    <property type="match status" value="1"/>
</dbReference>
<dbReference type="EMBL" id="CAEZWR010000007">
    <property type="protein sequence ID" value="CAB4654027.1"/>
    <property type="molecule type" value="Genomic_DNA"/>
</dbReference>
<keyword evidence="4" id="KW-0436">Ligase</keyword>
<dbReference type="Gene3D" id="3.60.110.10">
    <property type="entry name" value="Carbon-nitrogen hydrolase"/>
    <property type="match status" value="1"/>
</dbReference>
<name>A0A6J6ITD1_9ZZZZ</name>
<evidence type="ECO:0000256" key="5">
    <source>
        <dbReference type="ARBA" id="ARBA00022741"/>
    </source>
</evidence>